<feature type="chain" id="PRO_5041233530" evidence="2">
    <location>
        <begin position="25"/>
        <end position="352"/>
    </location>
</feature>
<reference evidence="3" key="1">
    <citation type="submission" date="2022-01" db="EMBL/GenBank/DDBJ databases">
        <title>Novel bile acid biosynthetic pathways are enriched in the microbiome of centenarians.</title>
        <authorList>
            <person name="Sato Y."/>
            <person name="Atarashi K."/>
            <person name="Plichta R.D."/>
            <person name="Arai Y."/>
            <person name="Sasajima S."/>
            <person name="Kearney M.S."/>
            <person name="Suda W."/>
            <person name="Takeshita K."/>
            <person name="Sasaki T."/>
            <person name="Okamoto S."/>
            <person name="Skelly N.A."/>
            <person name="Okamura Y."/>
            <person name="Vlamakis H."/>
            <person name="Li Y."/>
            <person name="Tanoue T."/>
            <person name="Takei H."/>
            <person name="Nittono H."/>
            <person name="Narushima S."/>
            <person name="Irie J."/>
            <person name="Itoh H."/>
            <person name="Moriya K."/>
            <person name="Sugiura Y."/>
            <person name="Suematsu M."/>
            <person name="Moritoki N."/>
            <person name="Shibata S."/>
            <person name="Littman R.D."/>
            <person name="Fischbach A.M."/>
            <person name="Uwamino Y."/>
            <person name="Inoue T."/>
            <person name="Honda A."/>
            <person name="Hattori M."/>
            <person name="Murai T."/>
            <person name="Xavier J.R."/>
            <person name="Hirose N."/>
            <person name="Honda K."/>
        </authorList>
    </citation>
    <scope>NUCLEOTIDE SEQUENCE</scope>
    <source>
        <strain evidence="3">CE91-St55</strain>
    </source>
</reference>
<dbReference type="Pfam" id="PF13416">
    <property type="entry name" value="SBP_bac_8"/>
    <property type="match status" value="1"/>
</dbReference>
<accession>A0AA37NJ70</accession>
<evidence type="ECO:0000313" key="3">
    <source>
        <dbReference type="EMBL" id="GKH00007.1"/>
    </source>
</evidence>
<dbReference type="RefSeq" id="WP_006771337.1">
    <property type="nucleotide sequence ID" value="NZ_BQNJ01000001.1"/>
</dbReference>
<dbReference type="GO" id="GO:0030288">
    <property type="term" value="C:outer membrane-bounded periplasmic space"/>
    <property type="evidence" value="ECO:0007669"/>
    <property type="project" value="TreeGrafter"/>
</dbReference>
<dbReference type="PROSITE" id="PS51257">
    <property type="entry name" value="PROKAR_LIPOPROTEIN"/>
    <property type="match status" value="1"/>
</dbReference>
<dbReference type="Gene3D" id="3.40.190.10">
    <property type="entry name" value="Periplasmic binding protein-like II"/>
    <property type="match status" value="2"/>
</dbReference>
<evidence type="ECO:0000256" key="1">
    <source>
        <dbReference type="ARBA" id="ARBA00022729"/>
    </source>
</evidence>
<proteinExistence type="predicted"/>
<protein>
    <submittedName>
        <fullName evidence="3">Spermidine/putrescine ABC transporter substrate-binding protein</fullName>
    </submittedName>
</protein>
<sequence>MMKKMMALSLCAALVLTGCGSSNSAEGGNSDGNSKKLILSTYGLSEDISEEEVYQPFEDEFGCKIVTETGSTNERYTKLSADSETVIDVIELSQAMTAKGIEEGLFEPIDLSKIENSQYLIGAAKTMAEAGQGVAYTINSIGIMYNPEAVGFEIKSFDDLWDARLEGRIAIPDITTTFGPAMVYMASDYKGADVTADQGAAAFEALKELKPNIVKTYAKSSDLINMFTSGEIEAAIVGDFGVPTIQAADPSLVYVTPDVTYANFNTISITKNSKNKELAYEYINYRLSRELQTKTGKALNEAPTNNQVAFTEEESANMTYGDAAENAKVIDYSFVNPILGEWIDQWNRIINS</sequence>
<dbReference type="Proteomes" id="UP001055091">
    <property type="component" value="Unassembled WGS sequence"/>
</dbReference>
<dbReference type="InterPro" id="IPR006059">
    <property type="entry name" value="SBP"/>
</dbReference>
<feature type="signal peptide" evidence="2">
    <location>
        <begin position="1"/>
        <end position="24"/>
    </location>
</feature>
<evidence type="ECO:0000313" key="4">
    <source>
        <dbReference type="Proteomes" id="UP001055091"/>
    </source>
</evidence>
<dbReference type="AlphaFoldDB" id="A0AA37NJ70"/>
<dbReference type="CDD" id="cd13589">
    <property type="entry name" value="PBP2_polyamine_RpCGA009"/>
    <property type="match status" value="1"/>
</dbReference>
<comment type="caution">
    <text evidence="3">The sequence shown here is derived from an EMBL/GenBank/DDBJ whole genome shotgun (WGS) entry which is preliminary data.</text>
</comment>
<gene>
    <name evidence="3" type="ORF">CE91St55_19880</name>
</gene>
<dbReference type="GO" id="GO:0030976">
    <property type="term" value="F:thiamine pyrophosphate binding"/>
    <property type="evidence" value="ECO:0007669"/>
    <property type="project" value="TreeGrafter"/>
</dbReference>
<dbReference type="GO" id="GO:0015888">
    <property type="term" value="P:thiamine transport"/>
    <property type="evidence" value="ECO:0007669"/>
    <property type="project" value="TreeGrafter"/>
</dbReference>
<keyword evidence="1 2" id="KW-0732">Signal</keyword>
<dbReference type="PANTHER" id="PTHR30006:SF2">
    <property type="entry name" value="ABC TRANSPORTER SUBSTRATE-BINDING PROTEIN"/>
    <property type="match status" value="1"/>
</dbReference>
<organism evidence="3 4">
    <name type="scientific">Hungatella hathewayi</name>
    <dbReference type="NCBI Taxonomy" id="154046"/>
    <lineage>
        <taxon>Bacteria</taxon>
        <taxon>Bacillati</taxon>
        <taxon>Bacillota</taxon>
        <taxon>Clostridia</taxon>
        <taxon>Lachnospirales</taxon>
        <taxon>Lachnospiraceae</taxon>
        <taxon>Hungatella</taxon>
    </lineage>
</organism>
<dbReference type="PANTHER" id="PTHR30006">
    <property type="entry name" value="THIAMINE-BINDING PERIPLASMIC PROTEIN-RELATED"/>
    <property type="match status" value="1"/>
</dbReference>
<name>A0AA37NJ70_9FIRM</name>
<dbReference type="SUPFAM" id="SSF53850">
    <property type="entry name" value="Periplasmic binding protein-like II"/>
    <property type="match status" value="1"/>
</dbReference>
<dbReference type="GeneID" id="93151139"/>
<evidence type="ECO:0000256" key="2">
    <source>
        <dbReference type="SAM" id="SignalP"/>
    </source>
</evidence>
<dbReference type="GO" id="GO:0030975">
    <property type="term" value="F:thiamine binding"/>
    <property type="evidence" value="ECO:0007669"/>
    <property type="project" value="TreeGrafter"/>
</dbReference>
<dbReference type="EMBL" id="BQNJ01000001">
    <property type="protein sequence ID" value="GKH00007.1"/>
    <property type="molecule type" value="Genomic_DNA"/>
</dbReference>